<evidence type="ECO:0000313" key="4">
    <source>
        <dbReference type="EMBL" id="MPM44411.1"/>
    </source>
</evidence>
<keyword evidence="1" id="KW-0633">Potassium transport</keyword>
<keyword evidence="1" id="KW-0406">Ion transport</keyword>
<reference evidence="4" key="1">
    <citation type="submission" date="2019-08" db="EMBL/GenBank/DDBJ databases">
        <authorList>
            <person name="Kucharzyk K."/>
            <person name="Murdoch R.W."/>
            <person name="Higgins S."/>
            <person name="Loffler F."/>
        </authorList>
    </citation>
    <scope>NUCLEOTIDE SEQUENCE</scope>
</reference>
<dbReference type="AlphaFoldDB" id="A0A644ZWW0"/>
<sequence length="137" mass="14831">MYIIIAGCGKVGANLVKRLSEEGHNVVVIDRDEENFSKLGNGSNCMTIAGMPIDEDVLETAGIESADALAAVTADDNMNIMVAQIARQIYHVPTVIARTYDPQRQDVLTAMGLDTICPTTLAVDRFFSVLTKGEKEK</sequence>
<dbReference type="EMBL" id="VSSQ01010462">
    <property type="protein sequence ID" value="MPM44411.1"/>
    <property type="molecule type" value="Genomic_DNA"/>
</dbReference>
<name>A0A644ZWW0_9ZZZZ</name>
<dbReference type="InterPro" id="IPR006036">
    <property type="entry name" value="K_uptake_TrkA"/>
</dbReference>
<dbReference type="InterPro" id="IPR003148">
    <property type="entry name" value="RCK_N"/>
</dbReference>
<feature type="domain" description="RCK N-terminal" evidence="3">
    <location>
        <begin position="1"/>
        <end position="120"/>
    </location>
</feature>
<evidence type="ECO:0000259" key="3">
    <source>
        <dbReference type="PROSITE" id="PS51201"/>
    </source>
</evidence>
<dbReference type="GO" id="GO:0005886">
    <property type="term" value="C:plasma membrane"/>
    <property type="evidence" value="ECO:0007669"/>
    <property type="project" value="InterPro"/>
</dbReference>
<evidence type="ECO:0000256" key="1">
    <source>
        <dbReference type="ARBA" id="ARBA00022538"/>
    </source>
</evidence>
<protein>
    <submittedName>
        <fullName evidence="4">Trk system potassium uptake protein TrkA</fullName>
    </submittedName>
</protein>
<dbReference type="InterPro" id="IPR036291">
    <property type="entry name" value="NAD(P)-bd_dom_sf"/>
</dbReference>
<evidence type="ECO:0000256" key="2">
    <source>
        <dbReference type="ARBA" id="ARBA00022958"/>
    </source>
</evidence>
<dbReference type="Gene3D" id="3.40.50.720">
    <property type="entry name" value="NAD(P)-binding Rossmann-like Domain"/>
    <property type="match status" value="1"/>
</dbReference>
<dbReference type="SUPFAM" id="SSF51735">
    <property type="entry name" value="NAD(P)-binding Rossmann-fold domains"/>
    <property type="match status" value="1"/>
</dbReference>
<proteinExistence type="predicted"/>
<organism evidence="4">
    <name type="scientific">bioreactor metagenome</name>
    <dbReference type="NCBI Taxonomy" id="1076179"/>
    <lineage>
        <taxon>unclassified sequences</taxon>
        <taxon>metagenomes</taxon>
        <taxon>ecological metagenomes</taxon>
    </lineage>
</organism>
<keyword evidence="2" id="KW-0630">Potassium</keyword>
<accession>A0A644ZWW0</accession>
<dbReference type="Pfam" id="PF02254">
    <property type="entry name" value="TrkA_N"/>
    <property type="match status" value="1"/>
</dbReference>
<dbReference type="InterPro" id="IPR050721">
    <property type="entry name" value="Trk_Ktr_HKT_K-transport"/>
</dbReference>
<keyword evidence="1" id="KW-0813">Transport</keyword>
<comment type="caution">
    <text evidence="4">The sequence shown here is derived from an EMBL/GenBank/DDBJ whole genome shotgun (WGS) entry which is preliminary data.</text>
</comment>
<dbReference type="PROSITE" id="PS51201">
    <property type="entry name" value="RCK_N"/>
    <property type="match status" value="1"/>
</dbReference>
<dbReference type="PANTHER" id="PTHR43833">
    <property type="entry name" value="POTASSIUM CHANNEL PROTEIN 2-RELATED-RELATED"/>
    <property type="match status" value="1"/>
</dbReference>
<dbReference type="PANTHER" id="PTHR43833:SF8">
    <property type="entry name" value="TRK SYSTEM POTASSIUM UPTAKE PROTEIN TRKA"/>
    <property type="match status" value="1"/>
</dbReference>
<dbReference type="GO" id="GO:0015079">
    <property type="term" value="F:potassium ion transmembrane transporter activity"/>
    <property type="evidence" value="ECO:0007669"/>
    <property type="project" value="InterPro"/>
</dbReference>
<dbReference type="PRINTS" id="PR00335">
    <property type="entry name" value="KUPTAKETRKA"/>
</dbReference>
<gene>
    <name evidence="4" type="primary">trkA_30</name>
    <name evidence="4" type="ORF">SDC9_91089</name>
</gene>